<dbReference type="PRINTS" id="PR00722">
    <property type="entry name" value="CHYMOTRYPSIN"/>
</dbReference>
<dbReference type="InterPro" id="IPR043504">
    <property type="entry name" value="Peptidase_S1_PA_chymotrypsin"/>
</dbReference>
<dbReference type="Pfam" id="PF00089">
    <property type="entry name" value="Trypsin"/>
    <property type="match status" value="1"/>
</dbReference>
<evidence type="ECO:0000256" key="2">
    <source>
        <dbReference type="ARBA" id="ARBA00023157"/>
    </source>
</evidence>
<dbReference type="Proteomes" id="UP000248714">
    <property type="component" value="Unassembled WGS sequence"/>
</dbReference>
<dbReference type="CDD" id="cd00161">
    <property type="entry name" value="beta-trefoil_Ricin-like"/>
    <property type="match status" value="1"/>
</dbReference>
<feature type="chain" id="PRO_5045541618" evidence="3">
    <location>
        <begin position="27"/>
        <end position="369"/>
    </location>
</feature>
<feature type="signal peptide" evidence="3">
    <location>
        <begin position="1"/>
        <end position="26"/>
    </location>
</feature>
<gene>
    <name evidence="5" type="ORF">C8D87_104140</name>
</gene>
<dbReference type="SUPFAM" id="SSF50494">
    <property type="entry name" value="Trypsin-like serine proteases"/>
    <property type="match status" value="1"/>
</dbReference>
<dbReference type="Gene3D" id="2.40.10.10">
    <property type="entry name" value="Trypsin-like serine proteases"/>
    <property type="match status" value="1"/>
</dbReference>
<dbReference type="Pfam" id="PF00652">
    <property type="entry name" value="Ricin_B_lectin"/>
    <property type="match status" value="1"/>
</dbReference>
<keyword evidence="6" id="KW-1185">Reference proteome</keyword>
<sequence length="369" mass="39257">MRPGKRISAIALTFVAAATFVIPASAVVGGAPVSEGTHTFIAKIDVGNRERTCTGALVDPFWVVTAKSCVAGTSSKIVATVGRTNVAQTSGVTRDVKAVVPREDRDLALLKLQYPIMEIAPVKVGTAAAGETVQVPGFGHTSTGWTTEQLYQAAFAVDSSATTSFAITGASKGLCRGDAGAPLLNARNEIVGVGSTSWQGGCFGVSETRTGATGSRYDNIGDWVKTHVSRTVMLQNNFNKRCMLHWSGNIADGSPVTQFDCEPRYYDQAWTMKPVSGGFQLRNGVSDRCVSARTSNDTFGTEVWAKDCADTDTLQKWQVNKVTGGTQLRNVQTGLCLAVWHGTPNNGAPVTEQVCEPAYIDQVWTELPV</sequence>
<dbReference type="PROSITE" id="PS50240">
    <property type="entry name" value="TRYPSIN_DOM"/>
    <property type="match status" value="1"/>
</dbReference>
<dbReference type="RefSeq" id="WP_112227840.1">
    <property type="nucleotide sequence ID" value="NZ_QLTT01000004.1"/>
</dbReference>
<dbReference type="SUPFAM" id="SSF50370">
    <property type="entry name" value="Ricin B-like lectins"/>
    <property type="match status" value="1"/>
</dbReference>
<dbReference type="InterPro" id="IPR001314">
    <property type="entry name" value="Peptidase_S1A"/>
</dbReference>
<reference evidence="5 6" key="1">
    <citation type="submission" date="2018-06" db="EMBL/GenBank/DDBJ databases">
        <title>Genomic Encyclopedia of Type Strains, Phase IV (KMG-IV): sequencing the most valuable type-strain genomes for metagenomic binning, comparative biology and taxonomic classification.</title>
        <authorList>
            <person name="Goeker M."/>
        </authorList>
    </citation>
    <scope>NUCLEOTIDE SEQUENCE [LARGE SCALE GENOMIC DNA]</scope>
    <source>
        <strain evidence="5 6">DSM 45479</strain>
    </source>
</reference>
<feature type="domain" description="Peptidase S1" evidence="4">
    <location>
        <begin position="27"/>
        <end position="229"/>
    </location>
</feature>
<dbReference type="SMART" id="SM00020">
    <property type="entry name" value="Tryp_SPc"/>
    <property type="match status" value="1"/>
</dbReference>
<dbReference type="InterPro" id="IPR035992">
    <property type="entry name" value="Ricin_B-like_lectins"/>
</dbReference>
<dbReference type="InterPro" id="IPR009003">
    <property type="entry name" value="Peptidase_S1_PA"/>
</dbReference>
<dbReference type="PANTHER" id="PTHR24276:SF98">
    <property type="entry name" value="FI18310P1-RELATED"/>
    <property type="match status" value="1"/>
</dbReference>
<keyword evidence="2" id="KW-1015">Disulfide bond</keyword>
<evidence type="ECO:0000259" key="4">
    <source>
        <dbReference type="PROSITE" id="PS50240"/>
    </source>
</evidence>
<evidence type="ECO:0000256" key="3">
    <source>
        <dbReference type="SAM" id="SignalP"/>
    </source>
</evidence>
<evidence type="ECO:0000313" key="5">
    <source>
        <dbReference type="EMBL" id="RAS65593.1"/>
    </source>
</evidence>
<dbReference type="PROSITE" id="PS50231">
    <property type="entry name" value="RICIN_B_LECTIN"/>
    <property type="match status" value="1"/>
</dbReference>
<dbReference type="InterPro" id="IPR050430">
    <property type="entry name" value="Peptidase_S1"/>
</dbReference>
<dbReference type="InterPro" id="IPR001254">
    <property type="entry name" value="Trypsin_dom"/>
</dbReference>
<dbReference type="PANTHER" id="PTHR24276">
    <property type="entry name" value="POLYSERASE-RELATED"/>
    <property type="match status" value="1"/>
</dbReference>
<dbReference type="InterPro" id="IPR000772">
    <property type="entry name" value="Ricin_B_lectin"/>
</dbReference>
<dbReference type="EMBL" id="QLTT01000004">
    <property type="protein sequence ID" value="RAS65593.1"/>
    <property type="molecule type" value="Genomic_DNA"/>
</dbReference>
<protein>
    <submittedName>
        <fullName evidence="5">Ricin-type beta-trefoil lectin protein</fullName>
    </submittedName>
</protein>
<evidence type="ECO:0000256" key="1">
    <source>
        <dbReference type="ARBA" id="ARBA00007664"/>
    </source>
</evidence>
<proteinExistence type="inferred from homology"/>
<name>A0ABX9E7D9_9PSEU</name>
<evidence type="ECO:0000313" key="6">
    <source>
        <dbReference type="Proteomes" id="UP000248714"/>
    </source>
</evidence>
<accession>A0ABX9E7D9</accession>
<comment type="caution">
    <text evidence="5">The sequence shown here is derived from an EMBL/GenBank/DDBJ whole genome shotgun (WGS) entry which is preliminary data.</text>
</comment>
<dbReference type="Gene3D" id="2.80.10.50">
    <property type="match status" value="1"/>
</dbReference>
<comment type="similarity">
    <text evidence="1">Belongs to the peptidase S1 family.</text>
</comment>
<keyword evidence="3" id="KW-0732">Signal</keyword>
<organism evidence="5 6">
    <name type="scientific">Lentzea atacamensis</name>
    <dbReference type="NCBI Taxonomy" id="531938"/>
    <lineage>
        <taxon>Bacteria</taxon>
        <taxon>Bacillati</taxon>
        <taxon>Actinomycetota</taxon>
        <taxon>Actinomycetes</taxon>
        <taxon>Pseudonocardiales</taxon>
        <taxon>Pseudonocardiaceae</taxon>
        <taxon>Lentzea</taxon>
    </lineage>
</organism>